<sequence>MEKTNGEKNNEQQLWSMIDKLTEQLQGVIHLSNAQKLKHKQLRNQIYDIVATCFLNELHSGRNVMAE</sequence>
<keyword evidence="2" id="KW-1185">Reference proteome</keyword>
<accession>A0A1V9Z569</accession>
<protein>
    <submittedName>
        <fullName evidence="1">Uncharacterized protein</fullName>
    </submittedName>
</protein>
<name>A0A1V9Z569_9STRA</name>
<evidence type="ECO:0000313" key="1">
    <source>
        <dbReference type="EMBL" id="OQR93163.1"/>
    </source>
</evidence>
<gene>
    <name evidence="1" type="ORF">THRCLA_22338</name>
</gene>
<comment type="caution">
    <text evidence="1">The sequence shown here is derived from an EMBL/GenBank/DDBJ whole genome shotgun (WGS) entry which is preliminary data.</text>
</comment>
<dbReference type="EMBL" id="JNBS01002273">
    <property type="protein sequence ID" value="OQR93163.1"/>
    <property type="molecule type" value="Genomic_DNA"/>
</dbReference>
<dbReference type="Proteomes" id="UP000243217">
    <property type="component" value="Unassembled WGS sequence"/>
</dbReference>
<dbReference type="AlphaFoldDB" id="A0A1V9Z569"/>
<reference evidence="1 2" key="1">
    <citation type="journal article" date="2014" name="Genome Biol. Evol.">
        <title>The secreted proteins of Achlya hypogyna and Thraustotheca clavata identify the ancestral oomycete secretome and reveal gene acquisitions by horizontal gene transfer.</title>
        <authorList>
            <person name="Misner I."/>
            <person name="Blouin N."/>
            <person name="Leonard G."/>
            <person name="Richards T.A."/>
            <person name="Lane C.E."/>
        </authorList>
    </citation>
    <scope>NUCLEOTIDE SEQUENCE [LARGE SCALE GENOMIC DNA]</scope>
    <source>
        <strain evidence="1 2">ATCC 34112</strain>
    </source>
</reference>
<evidence type="ECO:0000313" key="2">
    <source>
        <dbReference type="Proteomes" id="UP000243217"/>
    </source>
</evidence>
<organism evidence="1 2">
    <name type="scientific">Thraustotheca clavata</name>
    <dbReference type="NCBI Taxonomy" id="74557"/>
    <lineage>
        <taxon>Eukaryota</taxon>
        <taxon>Sar</taxon>
        <taxon>Stramenopiles</taxon>
        <taxon>Oomycota</taxon>
        <taxon>Saprolegniomycetes</taxon>
        <taxon>Saprolegniales</taxon>
        <taxon>Achlyaceae</taxon>
        <taxon>Thraustotheca</taxon>
    </lineage>
</organism>
<proteinExistence type="predicted"/>